<keyword evidence="4" id="KW-0328">Glycosyltransferase</keyword>
<comment type="pathway">
    <text evidence="3">Sphingolipid metabolism.</text>
</comment>
<comment type="pathway">
    <text evidence="2">Lipid metabolism; sphingolipid metabolism.</text>
</comment>
<keyword evidence="11" id="KW-1185">Reference proteome</keyword>
<dbReference type="AlphaFoldDB" id="A0A4R1L3K7"/>
<feature type="transmembrane region" description="Helical" evidence="9">
    <location>
        <begin position="287"/>
        <end position="308"/>
    </location>
</feature>
<keyword evidence="5 10" id="KW-0808">Transferase</keyword>
<sequence length="385" mass="42448">MLPIVVELLTTLLALAGLGFTLVALWSARSWSRQQRAVLPSYAPPVSILKPVKGLDHEMYAAFASHCEQDYSGDYEILFGVSSLQDAAVSAVRQLQQQYPERAIRLILCPEILGTNGKVSNLTQMLPEARFDHILVNDSDIKVSRRYLSRVMACFATPRQRVGMVTAPYRGQAHATLWSKMEALGIATDFFPGVLTALKLEKGIRFGLGSTLAMTLEALDAIGGFFPLADSLSDDYELGARIAAAGYDVALCAEVVETWLPPYGFRAFVDHQLRWLRSMRDSRKAGYAGLIFTFALPWALLNVVASGASAESVALLSIVLTARVSLALAVGVGLLGDTQVLRDFWMLPLRDLCAMVLWVWSYASDTILWRGERFTLKRGRLIRKA</sequence>
<evidence type="ECO:0000256" key="7">
    <source>
        <dbReference type="ARBA" id="ARBA00022989"/>
    </source>
</evidence>
<keyword evidence="6 9" id="KW-0812">Transmembrane</keyword>
<evidence type="ECO:0000313" key="11">
    <source>
        <dbReference type="Proteomes" id="UP000295210"/>
    </source>
</evidence>
<keyword evidence="8 9" id="KW-0472">Membrane</keyword>
<evidence type="ECO:0000256" key="5">
    <source>
        <dbReference type="ARBA" id="ARBA00022679"/>
    </source>
</evidence>
<comment type="caution">
    <text evidence="10">The sequence shown here is derived from an EMBL/GenBank/DDBJ whole genome shotgun (WGS) entry which is preliminary data.</text>
</comment>
<name>A0A4R1L3K7_9BACT</name>
<dbReference type="InterPro" id="IPR017835">
    <property type="entry name" value="Hopen-assoc_HpnI"/>
</dbReference>
<feature type="transmembrane region" description="Helical" evidence="9">
    <location>
        <begin position="6"/>
        <end position="26"/>
    </location>
</feature>
<evidence type="ECO:0000256" key="8">
    <source>
        <dbReference type="ARBA" id="ARBA00023136"/>
    </source>
</evidence>
<dbReference type="InterPro" id="IPR029044">
    <property type="entry name" value="Nucleotide-diphossugar_trans"/>
</dbReference>
<comment type="subcellular location">
    <subcellularLocation>
        <location evidence="1">Membrane</location>
        <topology evidence="1">Multi-pass membrane protein</topology>
    </subcellularLocation>
</comment>
<evidence type="ECO:0000256" key="9">
    <source>
        <dbReference type="SAM" id="Phobius"/>
    </source>
</evidence>
<feature type="transmembrane region" description="Helical" evidence="9">
    <location>
        <begin position="314"/>
        <end position="335"/>
    </location>
</feature>
<dbReference type="Pfam" id="PF13506">
    <property type="entry name" value="Glyco_transf_21"/>
    <property type="match status" value="1"/>
</dbReference>
<dbReference type="InterPro" id="IPR025993">
    <property type="entry name" value="Ceramide_glucosylTrfase"/>
</dbReference>
<dbReference type="OrthoDB" id="9814255at2"/>
<evidence type="ECO:0000256" key="2">
    <source>
        <dbReference type="ARBA" id="ARBA00004760"/>
    </source>
</evidence>
<accession>A0A4R1L3K7</accession>
<dbReference type="NCBIfam" id="TIGR03472">
    <property type="entry name" value="HpnI"/>
    <property type="match status" value="1"/>
</dbReference>
<dbReference type="EMBL" id="SMGK01000003">
    <property type="protein sequence ID" value="TCK72625.1"/>
    <property type="molecule type" value="Genomic_DNA"/>
</dbReference>
<evidence type="ECO:0000256" key="6">
    <source>
        <dbReference type="ARBA" id="ARBA00022692"/>
    </source>
</evidence>
<gene>
    <name evidence="10" type="ORF">C7378_2210</name>
</gene>
<dbReference type="Gene3D" id="3.90.550.10">
    <property type="entry name" value="Spore Coat Polysaccharide Biosynthesis Protein SpsA, Chain A"/>
    <property type="match status" value="1"/>
</dbReference>
<proteinExistence type="predicted"/>
<evidence type="ECO:0000313" key="10">
    <source>
        <dbReference type="EMBL" id="TCK72625.1"/>
    </source>
</evidence>
<dbReference type="GO" id="GO:0016020">
    <property type="term" value="C:membrane"/>
    <property type="evidence" value="ECO:0007669"/>
    <property type="project" value="UniProtKB-SubCell"/>
</dbReference>
<evidence type="ECO:0000256" key="4">
    <source>
        <dbReference type="ARBA" id="ARBA00022676"/>
    </source>
</evidence>
<dbReference type="SUPFAM" id="SSF53448">
    <property type="entry name" value="Nucleotide-diphospho-sugar transferases"/>
    <property type="match status" value="1"/>
</dbReference>
<dbReference type="GO" id="GO:0006679">
    <property type="term" value="P:glucosylceramide biosynthetic process"/>
    <property type="evidence" value="ECO:0007669"/>
    <property type="project" value="TreeGrafter"/>
</dbReference>
<dbReference type="RefSeq" id="WP_131996206.1">
    <property type="nucleotide sequence ID" value="NZ_SMGK01000003.1"/>
</dbReference>
<dbReference type="Proteomes" id="UP000295210">
    <property type="component" value="Unassembled WGS sequence"/>
</dbReference>
<keyword evidence="7 9" id="KW-1133">Transmembrane helix</keyword>
<dbReference type="PANTHER" id="PTHR12726:SF0">
    <property type="entry name" value="CERAMIDE GLUCOSYLTRANSFERASE"/>
    <property type="match status" value="1"/>
</dbReference>
<dbReference type="PANTHER" id="PTHR12726">
    <property type="entry name" value="CERAMIDE GLUCOSYLTRANSFERASE"/>
    <property type="match status" value="1"/>
</dbReference>
<evidence type="ECO:0000256" key="1">
    <source>
        <dbReference type="ARBA" id="ARBA00004141"/>
    </source>
</evidence>
<protein>
    <submittedName>
        <fullName evidence="10">Ceramide glucosyltransferase</fullName>
    </submittedName>
</protein>
<reference evidence="10 11" key="1">
    <citation type="submission" date="2019-03" db="EMBL/GenBank/DDBJ databases">
        <title>Genomic Encyclopedia of Type Strains, Phase IV (KMG-IV): sequencing the most valuable type-strain genomes for metagenomic binning, comparative biology and taxonomic classification.</title>
        <authorList>
            <person name="Goeker M."/>
        </authorList>
    </citation>
    <scope>NUCLEOTIDE SEQUENCE [LARGE SCALE GENOMIC DNA]</scope>
    <source>
        <strain evidence="10 11">DSM 103428</strain>
    </source>
</reference>
<dbReference type="GO" id="GO:0008120">
    <property type="term" value="F:ceramide glucosyltransferase activity"/>
    <property type="evidence" value="ECO:0007669"/>
    <property type="project" value="TreeGrafter"/>
</dbReference>
<evidence type="ECO:0000256" key="3">
    <source>
        <dbReference type="ARBA" id="ARBA00004991"/>
    </source>
</evidence>
<organism evidence="10 11">
    <name type="scientific">Acidipila rosea</name>
    <dbReference type="NCBI Taxonomy" id="768535"/>
    <lineage>
        <taxon>Bacteria</taxon>
        <taxon>Pseudomonadati</taxon>
        <taxon>Acidobacteriota</taxon>
        <taxon>Terriglobia</taxon>
        <taxon>Terriglobales</taxon>
        <taxon>Acidobacteriaceae</taxon>
        <taxon>Acidipila</taxon>
    </lineage>
</organism>